<evidence type="ECO:0000256" key="1">
    <source>
        <dbReference type="ARBA" id="ARBA00004141"/>
    </source>
</evidence>
<dbReference type="PROSITE" id="PS50216">
    <property type="entry name" value="DHHC"/>
    <property type="match status" value="1"/>
</dbReference>
<dbReference type="GO" id="GO:0019706">
    <property type="term" value="F:protein-cysteine S-palmitoyltransferase activity"/>
    <property type="evidence" value="ECO:0007669"/>
    <property type="project" value="UniProtKB-EC"/>
</dbReference>
<feature type="transmembrane region" description="Helical" evidence="7">
    <location>
        <begin position="68"/>
        <end position="93"/>
    </location>
</feature>
<evidence type="ECO:0000256" key="7">
    <source>
        <dbReference type="RuleBase" id="RU079119"/>
    </source>
</evidence>
<feature type="transmembrane region" description="Helical" evidence="7">
    <location>
        <begin position="32"/>
        <end position="56"/>
    </location>
</feature>
<gene>
    <name evidence="9" type="primary">ZDHHC6</name>
    <name evidence="9" type="ORF">Ciccas_004899</name>
</gene>
<feature type="domain" description="Palmitoyltransferase DHHC" evidence="8">
    <location>
        <begin position="106"/>
        <end position="258"/>
    </location>
</feature>
<protein>
    <recommendedName>
        <fullName evidence="7">Palmitoyltransferase</fullName>
        <ecNumber evidence="7">2.3.1.225</ecNumber>
    </recommendedName>
</protein>
<reference evidence="9 10" key="1">
    <citation type="submission" date="2024-11" db="EMBL/GenBank/DDBJ databases">
        <title>Adaptive evolution of stress response genes in parasites aligns with host niche diversity.</title>
        <authorList>
            <person name="Hahn C."/>
            <person name="Resl P."/>
        </authorList>
    </citation>
    <scope>NUCLEOTIDE SEQUENCE [LARGE SCALE GENOMIC DNA]</scope>
    <source>
        <strain evidence="9">EGGRZ-B1_66</strain>
        <tissue evidence="9">Body</tissue>
    </source>
</reference>
<name>A0ABD2QA91_9PLAT</name>
<proteinExistence type="inferred from homology"/>
<comment type="domain">
    <text evidence="7">The DHHC domain is required for palmitoyltransferase activity.</text>
</comment>
<evidence type="ECO:0000256" key="5">
    <source>
        <dbReference type="ARBA" id="ARBA00023136"/>
    </source>
</evidence>
<dbReference type="Proteomes" id="UP001626550">
    <property type="component" value="Unassembled WGS sequence"/>
</dbReference>
<keyword evidence="2 7" id="KW-0808">Transferase</keyword>
<accession>A0ABD2QA91</accession>
<dbReference type="InterPro" id="IPR039859">
    <property type="entry name" value="PFA4/ZDH16/20/ERF2-like"/>
</dbReference>
<evidence type="ECO:0000256" key="6">
    <source>
        <dbReference type="ARBA" id="ARBA00023315"/>
    </source>
</evidence>
<dbReference type="PANTHER" id="PTHR12246">
    <property type="entry name" value="PALMITOYLTRANSFERASE ZDHHC16"/>
    <property type="match status" value="1"/>
</dbReference>
<evidence type="ECO:0000313" key="10">
    <source>
        <dbReference type="Proteomes" id="UP001626550"/>
    </source>
</evidence>
<dbReference type="InterPro" id="IPR001594">
    <property type="entry name" value="Palmitoyltrfase_DHHC"/>
</dbReference>
<dbReference type="AlphaFoldDB" id="A0ABD2QA91"/>
<keyword evidence="3 7" id="KW-0812">Transmembrane</keyword>
<comment type="similarity">
    <text evidence="7">Belongs to the DHHC palmitoyltransferase family.</text>
</comment>
<evidence type="ECO:0000259" key="8">
    <source>
        <dbReference type="Pfam" id="PF01529"/>
    </source>
</evidence>
<evidence type="ECO:0000256" key="3">
    <source>
        <dbReference type="ARBA" id="ARBA00022692"/>
    </source>
</evidence>
<sequence>MNSTKGNFAHKSVVNDSICLTWSSKLKKLYHFGPILALSSIFLLFFLSSLVLVRCLPPDKSFLGMIHFAYTIMEVYYMISSYFFAVFTGPGFVPLKWRPPNLKDEEHLVFCESCQGYKPPRAHHCRACGRCVLKMDHHCPWLNTCCGHLNHGYFMHFVITATISSTHGFLANGSCVVLHLFAVSSFRTFLSKNTCDFRFQIYSKADYLRPYIVFTRVETYFILFNTAFALAISISVGILTITQLRFISKNETGIETYIKSSALCRTRDPNEEPFIFPYDLGDADTNLLQVMSFSGQTVGDGYEWPIKEGANKFAIIIEQEAQRDSCRKSKRPVLITEEYGGFMFPFCQTGPTAVICGSPWCDSRRLAIYPGEVVIVSKWNKSVYVSFLQ</sequence>
<keyword evidence="10" id="KW-1185">Reference proteome</keyword>
<evidence type="ECO:0000256" key="2">
    <source>
        <dbReference type="ARBA" id="ARBA00022679"/>
    </source>
</evidence>
<keyword evidence="4 7" id="KW-1133">Transmembrane helix</keyword>
<dbReference type="EC" id="2.3.1.225" evidence="7"/>
<evidence type="ECO:0000256" key="4">
    <source>
        <dbReference type="ARBA" id="ARBA00022989"/>
    </source>
</evidence>
<dbReference type="GO" id="GO:0016020">
    <property type="term" value="C:membrane"/>
    <property type="evidence" value="ECO:0007669"/>
    <property type="project" value="UniProtKB-SubCell"/>
</dbReference>
<dbReference type="Pfam" id="PF01529">
    <property type="entry name" value="DHHC"/>
    <property type="match status" value="1"/>
</dbReference>
<dbReference type="EMBL" id="JBJKFK010000537">
    <property type="protein sequence ID" value="KAL3316457.1"/>
    <property type="molecule type" value="Genomic_DNA"/>
</dbReference>
<evidence type="ECO:0000313" key="9">
    <source>
        <dbReference type="EMBL" id="KAL3316457.1"/>
    </source>
</evidence>
<comment type="catalytic activity">
    <reaction evidence="7">
        <text>L-cysteinyl-[protein] + hexadecanoyl-CoA = S-hexadecanoyl-L-cysteinyl-[protein] + CoA</text>
        <dbReference type="Rhea" id="RHEA:36683"/>
        <dbReference type="Rhea" id="RHEA-COMP:10131"/>
        <dbReference type="Rhea" id="RHEA-COMP:11032"/>
        <dbReference type="ChEBI" id="CHEBI:29950"/>
        <dbReference type="ChEBI" id="CHEBI:57287"/>
        <dbReference type="ChEBI" id="CHEBI:57379"/>
        <dbReference type="ChEBI" id="CHEBI:74151"/>
        <dbReference type="EC" id="2.3.1.225"/>
    </reaction>
</comment>
<comment type="subcellular location">
    <subcellularLocation>
        <location evidence="1">Membrane</location>
        <topology evidence="1">Multi-pass membrane protein</topology>
    </subcellularLocation>
</comment>
<keyword evidence="6 7" id="KW-0012">Acyltransferase</keyword>
<keyword evidence="5 7" id="KW-0472">Membrane</keyword>
<comment type="caution">
    <text evidence="9">The sequence shown here is derived from an EMBL/GenBank/DDBJ whole genome shotgun (WGS) entry which is preliminary data.</text>
</comment>
<feature type="transmembrane region" description="Helical" evidence="7">
    <location>
        <begin position="220"/>
        <end position="241"/>
    </location>
</feature>
<organism evidence="9 10">
    <name type="scientific">Cichlidogyrus casuarinus</name>
    <dbReference type="NCBI Taxonomy" id="1844966"/>
    <lineage>
        <taxon>Eukaryota</taxon>
        <taxon>Metazoa</taxon>
        <taxon>Spiralia</taxon>
        <taxon>Lophotrochozoa</taxon>
        <taxon>Platyhelminthes</taxon>
        <taxon>Monogenea</taxon>
        <taxon>Monopisthocotylea</taxon>
        <taxon>Dactylogyridea</taxon>
        <taxon>Ancyrocephalidae</taxon>
        <taxon>Cichlidogyrus</taxon>
    </lineage>
</organism>